<dbReference type="RefSeq" id="XP_040767018.1">
    <property type="nucleotide sequence ID" value="XM_040910600.1"/>
</dbReference>
<dbReference type="OrthoDB" id="2800707at2759"/>
<organism evidence="3 4">
    <name type="scientific">Laetiporus sulphureus 93-53</name>
    <dbReference type="NCBI Taxonomy" id="1314785"/>
    <lineage>
        <taxon>Eukaryota</taxon>
        <taxon>Fungi</taxon>
        <taxon>Dikarya</taxon>
        <taxon>Basidiomycota</taxon>
        <taxon>Agaricomycotina</taxon>
        <taxon>Agaricomycetes</taxon>
        <taxon>Polyporales</taxon>
        <taxon>Laetiporus</taxon>
    </lineage>
</organism>
<gene>
    <name evidence="3" type="ORF">LAESUDRAFT_735534</name>
</gene>
<evidence type="ECO:0000313" key="3">
    <source>
        <dbReference type="EMBL" id="KZT09278.1"/>
    </source>
</evidence>
<dbReference type="InterPro" id="IPR041539">
    <property type="entry name" value="CxC5"/>
</dbReference>
<feature type="domain" description="CxC6 like cysteine cluster associated with KDZ" evidence="2">
    <location>
        <begin position="182"/>
        <end position="245"/>
    </location>
</feature>
<dbReference type="EMBL" id="KV427612">
    <property type="protein sequence ID" value="KZT09278.1"/>
    <property type="molecule type" value="Genomic_DNA"/>
</dbReference>
<dbReference type="Pfam" id="PF18718">
    <property type="entry name" value="CxC5"/>
    <property type="match status" value="1"/>
</dbReference>
<dbReference type="InParanoid" id="A0A165FPH0"/>
<evidence type="ECO:0000259" key="2">
    <source>
        <dbReference type="Pfam" id="PF18721"/>
    </source>
</evidence>
<keyword evidence="4" id="KW-1185">Reference proteome</keyword>
<dbReference type="Pfam" id="PF18721">
    <property type="entry name" value="CxC6"/>
    <property type="match status" value="1"/>
</dbReference>
<dbReference type="GeneID" id="63827629"/>
<dbReference type="STRING" id="1314785.A0A165FPH0"/>
<dbReference type="InterPro" id="IPR040898">
    <property type="entry name" value="CxC6"/>
</dbReference>
<accession>A0A165FPH0</accession>
<dbReference type="Proteomes" id="UP000076871">
    <property type="component" value="Unassembled WGS sequence"/>
</dbReference>
<proteinExistence type="predicted"/>
<evidence type="ECO:0000259" key="1">
    <source>
        <dbReference type="Pfam" id="PF18718"/>
    </source>
</evidence>
<dbReference type="AlphaFoldDB" id="A0A165FPH0"/>
<name>A0A165FPH0_9APHY</name>
<evidence type="ECO:0008006" key="5">
    <source>
        <dbReference type="Google" id="ProtNLM"/>
    </source>
</evidence>
<evidence type="ECO:0000313" key="4">
    <source>
        <dbReference type="Proteomes" id="UP000076871"/>
    </source>
</evidence>
<sequence length="424" mass="48304">MARLYTLHRGILPAQIIMLYCCECKTTYRPNYSVCCAEWDDSCRCYLSCMPRYLEVAEHCYVESELAQLFATQMAFSHASGEAIARIYNLSINTQHNDDCLSSETIWNTFYLYALLRDCVRQSIGLVLPHRGSHKDRLNARLLERNLCVAGTGQEQWAHVCRDCVKVIVEHDGSWSRITACVMDGVTVGHPRCNVANCIESLASPHDRFCPIHANLHMRCVIHGCSANTCQGFRTCDNPVHRGIELRRPNIASSAQADPAIGGLSSPPKLKTSLTRKWTHNEQLMSLVNATVTRFPRARPSYLFFDNNCHLLQHLIAAGFPVDVFHAINKHKDSDAFCQMHCNSAGFPELYDEHNQWTFNSSAAEQANVWFRKFQSITRKMTESHYNFFLDEMINIRNAFLVCELRKRGRVPHIVPTDELVLCV</sequence>
<reference evidence="3 4" key="1">
    <citation type="journal article" date="2016" name="Mol. Biol. Evol.">
        <title>Comparative Genomics of Early-Diverging Mushroom-Forming Fungi Provides Insights into the Origins of Lignocellulose Decay Capabilities.</title>
        <authorList>
            <person name="Nagy L.G."/>
            <person name="Riley R."/>
            <person name="Tritt A."/>
            <person name="Adam C."/>
            <person name="Daum C."/>
            <person name="Floudas D."/>
            <person name="Sun H."/>
            <person name="Yadav J.S."/>
            <person name="Pangilinan J."/>
            <person name="Larsson K.H."/>
            <person name="Matsuura K."/>
            <person name="Barry K."/>
            <person name="Labutti K."/>
            <person name="Kuo R."/>
            <person name="Ohm R.A."/>
            <person name="Bhattacharya S.S."/>
            <person name="Shirouzu T."/>
            <person name="Yoshinaga Y."/>
            <person name="Martin F.M."/>
            <person name="Grigoriev I.V."/>
            <person name="Hibbett D.S."/>
        </authorList>
    </citation>
    <scope>NUCLEOTIDE SEQUENCE [LARGE SCALE GENOMIC DNA]</scope>
    <source>
        <strain evidence="3 4">93-53</strain>
    </source>
</reference>
<feature type="domain" description="CxC5 like cysteine cluster associated with KDZ" evidence="1">
    <location>
        <begin position="2"/>
        <end position="91"/>
    </location>
</feature>
<protein>
    <recommendedName>
        <fullName evidence="5">CxC6 like cysteine cluster associated with KDZ domain-containing protein</fullName>
    </recommendedName>
</protein>